<gene>
    <name evidence="13" type="ORF">CB0940_10808</name>
    <name evidence="14" type="ORF">RHO25_012199</name>
</gene>
<evidence type="ECO:0000256" key="1">
    <source>
        <dbReference type="ARBA" id="ARBA00000900"/>
    </source>
</evidence>
<reference evidence="13 15" key="1">
    <citation type="submission" date="2015-10" db="EMBL/GenBank/DDBJ databases">
        <title>The cercosporin biosynthetic gene cluster was horizontally transferred to several fungal lineages and shown to be expanded in Cercospora beticola based on microsynteny with recipient genomes.</title>
        <authorList>
            <person name="De Jonge R."/>
            <person name="Ebert M.K."/>
            <person name="Suttle J.C."/>
            <person name="Jurick Ii W.M."/>
            <person name="Secor G.A."/>
            <person name="Thomma B.P."/>
            <person name="Van De Peer Y."/>
            <person name="Bolton M.D."/>
        </authorList>
    </citation>
    <scope>NUCLEOTIDE SEQUENCE [LARGE SCALE GENOMIC DNA]</scope>
    <source>
        <strain evidence="13 15">09-40</strain>
    </source>
</reference>
<comment type="similarity">
    <text evidence="8 10">Belongs to the E3 ubiquitin-protein ligase UBR1-like family.</text>
</comment>
<evidence type="ECO:0000256" key="3">
    <source>
        <dbReference type="ARBA" id="ARBA00022679"/>
    </source>
</evidence>
<dbReference type="InterPro" id="IPR036390">
    <property type="entry name" value="WH_DNA-bd_sf"/>
</dbReference>
<keyword evidence="3 10" id="KW-0808">Transferase</keyword>
<dbReference type="Pfam" id="PF02617">
    <property type="entry name" value="ClpS"/>
    <property type="match status" value="1"/>
</dbReference>
<dbReference type="Proteomes" id="UP001302367">
    <property type="component" value="Chromosome 8"/>
</dbReference>
<feature type="compositionally biased region" description="Basic residues" evidence="11">
    <location>
        <begin position="544"/>
        <end position="553"/>
    </location>
</feature>
<dbReference type="Gene3D" id="2.10.110.30">
    <property type="match status" value="1"/>
</dbReference>
<evidence type="ECO:0000256" key="11">
    <source>
        <dbReference type="SAM" id="MobiDB-lite"/>
    </source>
</evidence>
<organism evidence="13 15">
    <name type="scientific">Cercospora beticola</name>
    <name type="common">Sugarbeet leaf spot fungus</name>
    <dbReference type="NCBI Taxonomy" id="122368"/>
    <lineage>
        <taxon>Eukaryota</taxon>
        <taxon>Fungi</taxon>
        <taxon>Dikarya</taxon>
        <taxon>Ascomycota</taxon>
        <taxon>Pezizomycotina</taxon>
        <taxon>Dothideomycetes</taxon>
        <taxon>Dothideomycetidae</taxon>
        <taxon>Mycosphaerellales</taxon>
        <taxon>Mycosphaerellaceae</taxon>
        <taxon>Cercospora</taxon>
    </lineage>
</organism>
<dbReference type="Pfam" id="PF22960">
    <property type="entry name" value="WHD_UBR1"/>
    <property type="match status" value="1"/>
</dbReference>
<evidence type="ECO:0000256" key="2">
    <source>
        <dbReference type="ARBA" id="ARBA00004906"/>
    </source>
</evidence>
<dbReference type="EC" id="2.3.2.27" evidence="10"/>
<dbReference type="Gene3D" id="3.30.1390.10">
    <property type="match status" value="1"/>
</dbReference>
<comment type="catalytic activity">
    <reaction evidence="1 10">
        <text>S-ubiquitinyl-[E2 ubiquitin-conjugating enzyme]-L-cysteine + [acceptor protein]-L-lysine = [E2 ubiquitin-conjugating enzyme]-L-cysteine + N(6)-ubiquitinyl-[acceptor protein]-L-lysine.</text>
        <dbReference type="EC" id="2.3.2.27"/>
    </reaction>
</comment>
<accession>A0A2G5HTN5</accession>
<dbReference type="UniPathway" id="UPA00143"/>
<dbReference type="GO" id="GO:0016567">
    <property type="term" value="P:protein ubiquitination"/>
    <property type="evidence" value="ECO:0007669"/>
    <property type="project" value="UniProtKB-UniRule"/>
</dbReference>
<dbReference type="PANTHER" id="PTHR21497">
    <property type="entry name" value="UBIQUITIN LIGASE E3 ALPHA-RELATED"/>
    <property type="match status" value="1"/>
</dbReference>
<dbReference type="PROSITE" id="PS51157">
    <property type="entry name" value="ZF_UBR"/>
    <property type="match status" value="1"/>
</dbReference>
<dbReference type="InterPro" id="IPR003126">
    <property type="entry name" value="Znf_UBR"/>
</dbReference>
<comment type="pathway">
    <text evidence="2 10">Protein modification; protein ubiquitination.</text>
</comment>
<evidence type="ECO:0000256" key="7">
    <source>
        <dbReference type="ARBA" id="ARBA00022833"/>
    </source>
</evidence>
<dbReference type="FunFam" id="2.10.110.30:FF:000001">
    <property type="entry name" value="E3 ubiquitin-protein ligase UBR2 isoform 1"/>
    <property type="match status" value="1"/>
</dbReference>
<dbReference type="CDD" id="cd16482">
    <property type="entry name" value="RING-H2_UBR1-like"/>
    <property type="match status" value="1"/>
</dbReference>
<feature type="domain" description="UBR-type" evidence="12">
    <location>
        <begin position="88"/>
        <end position="160"/>
    </location>
</feature>
<feature type="zinc finger region" description="UBR-type" evidence="9">
    <location>
        <begin position="88"/>
        <end position="160"/>
    </location>
</feature>
<dbReference type="Proteomes" id="UP000230605">
    <property type="component" value="Chromosome 8"/>
</dbReference>
<dbReference type="PANTHER" id="PTHR21497:SF24">
    <property type="entry name" value="E3 UBIQUITIN-PROTEIN LIGASE UBR1"/>
    <property type="match status" value="1"/>
</dbReference>
<evidence type="ECO:0000256" key="6">
    <source>
        <dbReference type="ARBA" id="ARBA00022786"/>
    </source>
</evidence>
<feature type="compositionally biased region" description="Basic and acidic residues" evidence="11">
    <location>
        <begin position="1317"/>
        <end position="1328"/>
    </location>
</feature>
<dbReference type="Gene3D" id="1.10.10.2670">
    <property type="entry name" value="E3 ubiquitin-protein ligase"/>
    <property type="match status" value="1"/>
</dbReference>
<dbReference type="InterPro" id="IPR055194">
    <property type="entry name" value="UBR1-like_WH"/>
</dbReference>
<evidence type="ECO:0000313" key="16">
    <source>
        <dbReference type="Proteomes" id="UP001302367"/>
    </source>
</evidence>
<feature type="compositionally biased region" description="Basic and acidic residues" evidence="11">
    <location>
        <begin position="161"/>
        <end position="176"/>
    </location>
</feature>
<protein>
    <recommendedName>
        <fullName evidence="10">E3 ubiquitin-protein ligase</fullName>
        <ecNumber evidence="10">2.3.2.27</ecNumber>
    </recommendedName>
</protein>
<comment type="function">
    <text evidence="10">Ubiquitin ligase protein which is a component of the N-end rule pathway. Recognizes and binds to proteins bearing specific N-terminal residues that are destabilizing according to the N-end rule, leading to their ubiquitination and subsequent degradation.</text>
</comment>
<reference evidence="14 16" key="2">
    <citation type="submission" date="2023-09" db="EMBL/GenBank/DDBJ databases">
        <title>Complete-Gapless Cercospora beticola genome.</title>
        <authorList>
            <person name="Wyatt N.A."/>
            <person name="Spanner R.E."/>
            <person name="Bolton M.D."/>
        </authorList>
    </citation>
    <scope>NUCLEOTIDE SEQUENCE [LARGE SCALE GENOMIC DNA]</scope>
    <source>
        <strain evidence="14">Cb09-40</strain>
    </source>
</reference>
<dbReference type="GO" id="GO:0008270">
    <property type="term" value="F:zinc ion binding"/>
    <property type="evidence" value="ECO:0007669"/>
    <property type="project" value="UniProtKB-UniRule"/>
</dbReference>
<dbReference type="InterPro" id="IPR044046">
    <property type="entry name" value="E3_ligase_UBR-like_C"/>
</dbReference>
<feature type="region of interest" description="Disordered" evidence="11">
    <location>
        <begin position="161"/>
        <end position="182"/>
    </location>
</feature>
<evidence type="ECO:0000259" key="12">
    <source>
        <dbReference type="PROSITE" id="PS51157"/>
    </source>
</evidence>
<keyword evidence="7 10" id="KW-0862">Zinc</keyword>
<evidence type="ECO:0000313" key="13">
    <source>
        <dbReference type="EMBL" id="PIA95653.1"/>
    </source>
</evidence>
<feature type="region of interest" description="Disordered" evidence="11">
    <location>
        <begin position="495"/>
        <end position="553"/>
    </location>
</feature>
<dbReference type="InterPro" id="IPR003769">
    <property type="entry name" value="ClpS_core"/>
</dbReference>
<name>A0A2G5HTN5_CERBT</name>
<dbReference type="EMBL" id="CP134191">
    <property type="protein sequence ID" value="WPB07538.1"/>
    <property type="molecule type" value="Genomic_DNA"/>
</dbReference>
<evidence type="ECO:0000256" key="9">
    <source>
        <dbReference type="PROSITE-ProRule" id="PRU00508"/>
    </source>
</evidence>
<evidence type="ECO:0000256" key="8">
    <source>
        <dbReference type="ARBA" id="ARBA00046341"/>
    </source>
</evidence>
<dbReference type="GO" id="GO:0061630">
    <property type="term" value="F:ubiquitin protein ligase activity"/>
    <property type="evidence" value="ECO:0007669"/>
    <property type="project" value="UniProtKB-UniRule"/>
</dbReference>
<evidence type="ECO:0000313" key="14">
    <source>
        <dbReference type="EMBL" id="WPB07538.1"/>
    </source>
</evidence>
<feature type="region of interest" description="Disordered" evidence="11">
    <location>
        <begin position="1302"/>
        <end position="1328"/>
    </location>
</feature>
<dbReference type="GO" id="GO:0005737">
    <property type="term" value="C:cytoplasm"/>
    <property type="evidence" value="ECO:0007669"/>
    <property type="project" value="TreeGrafter"/>
</dbReference>
<keyword evidence="16" id="KW-1185">Reference proteome</keyword>
<dbReference type="CDD" id="cd19673">
    <property type="entry name" value="UBR-box_UBR3"/>
    <property type="match status" value="1"/>
</dbReference>
<dbReference type="Pfam" id="PF02207">
    <property type="entry name" value="zf-UBR"/>
    <property type="match status" value="1"/>
</dbReference>
<dbReference type="GO" id="GO:0071596">
    <property type="term" value="P:ubiquitin-dependent protein catabolic process via the N-end rule pathway"/>
    <property type="evidence" value="ECO:0007669"/>
    <property type="project" value="UniProtKB-UniRule"/>
</dbReference>
<dbReference type="InterPro" id="IPR014719">
    <property type="entry name" value="Ribosomal_bL12_C/ClpS-like"/>
</dbReference>
<evidence type="ECO:0000256" key="5">
    <source>
        <dbReference type="ARBA" id="ARBA00022771"/>
    </source>
</evidence>
<keyword evidence="6 10" id="KW-0833">Ubl conjugation pathway</keyword>
<dbReference type="EMBL" id="LKMD01000103">
    <property type="protein sequence ID" value="PIA95653.1"/>
    <property type="molecule type" value="Genomic_DNA"/>
</dbReference>
<dbReference type="InterPro" id="IPR039164">
    <property type="entry name" value="UBR1-like"/>
</dbReference>
<dbReference type="InterPro" id="IPR042065">
    <property type="entry name" value="E3_ELL-like"/>
</dbReference>
<dbReference type="OrthoDB" id="26387at2759"/>
<feature type="region of interest" description="Disordered" evidence="11">
    <location>
        <begin position="419"/>
        <end position="455"/>
    </location>
</feature>
<dbReference type="GO" id="GO:0000151">
    <property type="term" value="C:ubiquitin ligase complex"/>
    <property type="evidence" value="ECO:0007669"/>
    <property type="project" value="TreeGrafter"/>
</dbReference>
<evidence type="ECO:0000256" key="10">
    <source>
        <dbReference type="RuleBase" id="RU366018"/>
    </source>
</evidence>
<keyword evidence="4 10" id="KW-0479">Metal-binding</keyword>
<sequence>MLQELSPAAQALNRELLRQPSNFDYRWTHAADCDLRRILFTSLAAGREDYLPLFFPNGTPPDRSEPWSLKKAQGAVEGAEYTAAAKGTACGHIFKNGESTYSCKTCAADDTCVLCARCFESSDHEGHMVMISVSPGNSGCCDCGDHEAWKREVRCSIHTADAEPEKKSSGKHKQEEPAGQQVPEDLVEAIRMTIARCTDYLCDVFSCSPEQLRLPKSRESIIQDEQLSRLGGFYGEELPEDRDPEYALVLWNDEKHTVDDVQNQVARACSKSKTFGLEKAIEVDNIGRSIITYSRDLDELIKMSSIIEQLKLTVTIRSARDTFREQMCASIIDWFADISGCLVGDDSNLLRTTLCEEFLKPWWMGADDHNRDIGVNGLDDHEFEDNQVTRERHRNYVNHFRQPGLVAALNAGIIRLDVEVQDADDDNDNDDDENDDDNDDEDEDMDDDDEDEVRDDEIRDAMRLLQARRINVEAGEMDIDIMDDAEDGAEVLEATLAGYPPPPPPPDHRRQRDQVLTPQDSDDGEVEQSRPATIEPFPNVPRTPKVKAPKRLRPSKHWLEKPEAYKAPRPREACEDIWQRVRLDYLILYDLRLWKTLRISLRHLYITTVVTIPHFKRIIGLRIAGLYTALAQLYLIADREPDHSIINLSVQLLTTPSVTQEVVDRGNFLTNLMAILYTFLTTRQVGFPEDVHPKATLAFDAGTVTNRRVFHFFLDLRWLFRSELIHWRVRSEPRYLLQFLDLVKLHQGVCPNIRALGDHVEYESDTWISAQLIVKDINKLCKELALSFAPDEKFADQNSNLHRAIRVVGQVTMINAFGYERKRFSAAELRDDLAWHVVGPFDASEKKYSVPKLVVQSEPMSFHHPLHYLLSWLLENARGMTREDIRTLLHFAPDDLKDPFNHSRTAPAPSNLTPDELLSGIFDHPLRVCVWLAQMKAGMWVRNGITLRHQAHTYRSVSTRDVGYQRDIFMIQSGLVLCGGENELPGERYLAQMIDRFQMGEWVTGKYHVVTGFEEAQQLDCIEDFFHLLVIALSERGNLHPRLTEAEQHDRVLQHDIAHALIFKPLSFSELASRVTEKVGESDDFNRVLESMTNFRQPEGLSDVGTFQLKPEYVELVDPYYAHYTRNHREEAEQVMKKHIAKATGKKLEDVVYEPRLAVIEEGLFKDLAAFTRTPLFVQILGAALNFAVNLEHVAPKVQVTRVETFLHMVLHLLLAAVLEDKTHVGEEGGFISLAVDTPFHKEEDPSGNGLDTRPGVVSFLTQLANMDEYASSHPATKNVLRQMQLKRPDKIAHTASSQLAQLLDRSGTGSPASLSAEDKERKKQEAKARQAKIMAQMKAQQNSFLQNQGLAMDDDEFDDLGDDMSTTDDGPQMRKTWNFPTGTCILCQEETDDSRLFGTFAFLGESTVLRHTPVEDDEYIQEVLDTPESLDQSAEHLRPFGVAGNNKQTDIKYGPDGKAYTAERLGVSKGFPHQPDRIKGPVSTSCGHIMHWHCFELYQAATNRRHASQIARSHPERIECREFICPLCKALGNTFLPIIWKVKECIAEHEVHAKPEFADWLVDIPNKYQANLAFLDNISAPHAYHQRYQQVSEVYSDRSFQYVNTMLAPNLMQTMQELTLNSPVTSPTGINRHPLRAAATLLARPLTLGMGAGGRDVATAPGTQFHSGPADVTSPGTEANRLTDVFQAYKRIDDMIKINQLAGADAPEGSFVSTVNPIAALSRALGMTVSAWEIAHRGVEHSDPFATSLVKDVSEQTLSHLRILSETIESFLALNVLKSSSNIVARETFKKRDIMTAQLFGTESKDTMVKLHSVAGKLLFQDDIFLFFSDWLSFMGPNIAEASNILQLCFWAEIVKTVHVYAPLLSAGRSIHAPDMTALNAETLQLWKLVIAMMFSNEEQSHGPEVVDDSTAKLLRTLVDKYALAFLRKSAVLMMVRYGLEFDCPYNLDPEQPEMERLTRHLHMPSLNELCQTFVAESPAGQCFRTLTHRWLEQARQIPSHSANPDFNDIRYTNDSLSSLGTNYRISSHHPNAQPITLAHPSILELVGLPKTYDTLTEEATKRKCPTTGKELVDPTLCLHCGEIFCSQAVCCKKDKTFGGCFQHMMKHGLRTGQFINIRKCMVLFLHIRGTGNKTNGNAGNGEGSTAFAGSSLGSFSSLDGRVCSGCYLQAPYLDRWGETDPTLRRHQQLFLNARRYEKLVREVWLGGMTQTVVSRKLEGDVNPGGWETL</sequence>
<evidence type="ECO:0000313" key="15">
    <source>
        <dbReference type="Proteomes" id="UP000230605"/>
    </source>
</evidence>
<dbReference type="Pfam" id="PF18995">
    <property type="entry name" value="PRT6_C"/>
    <property type="match status" value="2"/>
</dbReference>
<dbReference type="SMART" id="SM00396">
    <property type="entry name" value="ZnF_UBR1"/>
    <property type="match status" value="1"/>
</dbReference>
<proteinExistence type="inferred from homology"/>
<keyword evidence="5 10" id="KW-0863">Zinc-finger</keyword>
<evidence type="ECO:0000256" key="4">
    <source>
        <dbReference type="ARBA" id="ARBA00022723"/>
    </source>
</evidence>
<dbReference type="SUPFAM" id="SSF46785">
    <property type="entry name" value="Winged helix' DNA-binding domain"/>
    <property type="match status" value="1"/>
</dbReference>